<name>A0A1W6YTU1_9BORD</name>
<dbReference type="PANTHER" id="PTHR42928:SF5">
    <property type="entry name" value="BLR1237 PROTEIN"/>
    <property type="match status" value="1"/>
</dbReference>
<comment type="similarity">
    <text evidence="1">Belongs to the UPF0065 (bug) family.</text>
</comment>
<gene>
    <name evidence="3" type="ORF">CAL12_26490</name>
</gene>
<dbReference type="InterPro" id="IPR005064">
    <property type="entry name" value="BUG"/>
</dbReference>
<evidence type="ECO:0000256" key="1">
    <source>
        <dbReference type="ARBA" id="ARBA00006987"/>
    </source>
</evidence>
<dbReference type="STRING" id="1416806.CAL12_26490"/>
<dbReference type="InterPro" id="IPR042100">
    <property type="entry name" value="Bug_dom1"/>
</dbReference>
<proteinExistence type="inferred from homology"/>
<dbReference type="PIRSF" id="PIRSF017082">
    <property type="entry name" value="YflP"/>
    <property type="match status" value="1"/>
</dbReference>
<keyword evidence="2" id="KW-0732">Signal</keyword>
<dbReference type="Pfam" id="PF03401">
    <property type="entry name" value="TctC"/>
    <property type="match status" value="1"/>
</dbReference>
<dbReference type="PANTHER" id="PTHR42928">
    <property type="entry name" value="TRICARBOXYLATE-BINDING PROTEIN"/>
    <property type="match status" value="1"/>
</dbReference>
<keyword evidence="4" id="KW-1185">Reference proteome</keyword>
<dbReference type="KEGG" id="bgv:CAL12_26490"/>
<dbReference type="CDD" id="cd07012">
    <property type="entry name" value="PBP2_Bug_TTT"/>
    <property type="match status" value="1"/>
</dbReference>
<accession>A0A1W6YTU1</accession>
<feature type="signal peptide" evidence="2">
    <location>
        <begin position="1"/>
        <end position="25"/>
    </location>
</feature>
<reference evidence="3 4" key="1">
    <citation type="submission" date="2017-05" db="EMBL/GenBank/DDBJ databases">
        <title>Complete and WGS of Bordetella genogroups.</title>
        <authorList>
            <person name="Spilker T."/>
            <person name="LiPuma J."/>
        </authorList>
    </citation>
    <scope>NUCLEOTIDE SEQUENCE [LARGE SCALE GENOMIC DNA]</scope>
    <source>
        <strain evidence="3 4">AU19157</strain>
    </source>
</reference>
<protein>
    <submittedName>
        <fullName evidence="3">ABC transporter substrate-binding protein</fullName>
    </submittedName>
</protein>
<dbReference type="SUPFAM" id="SSF53850">
    <property type="entry name" value="Periplasmic binding protein-like II"/>
    <property type="match status" value="1"/>
</dbReference>
<evidence type="ECO:0000313" key="4">
    <source>
        <dbReference type="Proteomes" id="UP000194151"/>
    </source>
</evidence>
<evidence type="ECO:0000313" key="3">
    <source>
        <dbReference type="EMBL" id="ARP84013.1"/>
    </source>
</evidence>
<feature type="chain" id="PRO_5012461786" evidence="2">
    <location>
        <begin position="26"/>
        <end position="324"/>
    </location>
</feature>
<dbReference type="AlphaFoldDB" id="A0A1W6YTU1"/>
<sequence>MLAFVRRAAIGAAFAAAALVTSAYAQNWPTQPIRWIVPYPAGGGSDVVARNVGAALEKSLGQTIVVENRPGAATIIGATAIAQAVPNGDTIGTADSGTLAYNPSLYAKLSYDPDKFTYIGGLAKLPLLLAVNINSPYKTVADVLAAAKATPGKLTVASAGSGSPHHLALELFKQRTGVDMLHVPYKGAAPAITDLLGGQVDLMFIDLAAGLPNVKAGKLRVLAAATPQRLPVLPDVPTMAEQGVADFTAYAWQGVVGPAGLPDAVVKKLSADLQKTLAQPDVAAKLQEMGVIPMPMPPAEFKAYAEQERAMWAGVIKKANIRLE</sequence>
<dbReference type="Proteomes" id="UP000194151">
    <property type="component" value="Chromosome"/>
</dbReference>
<evidence type="ECO:0000256" key="2">
    <source>
        <dbReference type="SAM" id="SignalP"/>
    </source>
</evidence>
<dbReference type="EMBL" id="CP021108">
    <property type="protein sequence ID" value="ARP84013.1"/>
    <property type="molecule type" value="Genomic_DNA"/>
</dbReference>
<dbReference type="RefSeq" id="WP_086067335.1">
    <property type="nucleotide sequence ID" value="NZ_CP021108.1"/>
</dbReference>
<organism evidence="3 4">
    <name type="scientific">Bordetella genomosp. 8</name>
    <dbReference type="NCBI Taxonomy" id="1416806"/>
    <lineage>
        <taxon>Bacteria</taxon>
        <taxon>Pseudomonadati</taxon>
        <taxon>Pseudomonadota</taxon>
        <taxon>Betaproteobacteria</taxon>
        <taxon>Burkholderiales</taxon>
        <taxon>Alcaligenaceae</taxon>
        <taxon>Bordetella</taxon>
    </lineage>
</organism>
<dbReference type="Gene3D" id="3.40.190.150">
    <property type="entry name" value="Bordetella uptake gene, domain 1"/>
    <property type="match status" value="1"/>
</dbReference>
<dbReference type="Gene3D" id="3.40.190.10">
    <property type="entry name" value="Periplasmic binding protein-like II"/>
    <property type="match status" value="1"/>
</dbReference>
<dbReference type="OrthoDB" id="8678477at2"/>